<sequence length="215" mass="23828">MKSLRVPEATVTRLSVYSRFLERLDRKGITTVSSGDIAEGVGVSPAQVRKDLAYFGEFGTRGVGYNVKDLMRYTQKILGLDHNWSLILVGAGNLGYALCTHKGFNARGFTIVGVFDNDLSKIGKQIQDLEVYPLEKMPEIIEKYSARIGVIAVPSRNAQETADIMVKNKLEAILNFAPVTINVPEHIELRNVDLSVKLEILTFNLGLRSEKNSSI</sequence>
<dbReference type="InterPro" id="IPR009718">
    <property type="entry name" value="Rex_DNA-bd_C_dom"/>
</dbReference>
<dbReference type="InterPro" id="IPR003781">
    <property type="entry name" value="CoA-bd"/>
</dbReference>
<dbReference type="GO" id="GO:0005737">
    <property type="term" value="C:cytoplasm"/>
    <property type="evidence" value="ECO:0007669"/>
    <property type="project" value="UniProtKB-SubCell"/>
</dbReference>
<reference evidence="9 10" key="1">
    <citation type="journal article" date="2009" name="Stand. Genomic Sci.">
        <title>Complete genome sequence of Desulfotomaculum acetoxidans type strain (5575).</title>
        <authorList>
            <person name="Spring S."/>
            <person name="Lapidus A."/>
            <person name="Schroder M."/>
            <person name="Gleim D."/>
            <person name="Sims D."/>
            <person name="Meincke L."/>
            <person name="Glavina Del Rio T."/>
            <person name="Tice H."/>
            <person name="Copeland A."/>
            <person name="Cheng J.F."/>
            <person name="Lucas S."/>
            <person name="Chen F."/>
            <person name="Nolan M."/>
            <person name="Bruce D."/>
            <person name="Goodwin L."/>
            <person name="Pitluck S."/>
            <person name="Ivanova N."/>
            <person name="Mavromatis K."/>
            <person name="Mikhailova N."/>
            <person name="Pati A."/>
            <person name="Chen A."/>
            <person name="Palaniappan K."/>
            <person name="Land M."/>
            <person name="Hauser L."/>
            <person name="Chang Y.J."/>
            <person name="Jeffries C.D."/>
            <person name="Chain P."/>
            <person name="Saunders E."/>
            <person name="Brettin T."/>
            <person name="Detter J.C."/>
            <person name="Goker M."/>
            <person name="Bristow J."/>
            <person name="Eisen J.A."/>
            <person name="Markowitz V."/>
            <person name="Hugenholtz P."/>
            <person name="Kyrpides N.C."/>
            <person name="Klenk H.P."/>
            <person name="Han C."/>
        </authorList>
    </citation>
    <scope>NUCLEOTIDE SEQUENCE [LARGE SCALE GENOMIC DNA]</scope>
    <source>
        <strain evidence="10">ATCC 49208 / DSM 771 / VKM B-1644</strain>
    </source>
</reference>
<dbReference type="InterPro" id="IPR036291">
    <property type="entry name" value="NAD(P)-bd_dom_sf"/>
</dbReference>
<dbReference type="NCBIfam" id="NF003994">
    <property type="entry name" value="PRK05472.2-3"/>
    <property type="match status" value="1"/>
</dbReference>
<dbReference type="HAMAP" id="MF_01131">
    <property type="entry name" value="Rex"/>
    <property type="match status" value="1"/>
</dbReference>
<dbReference type="NCBIfam" id="NF003992">
    <property type="entry name" value="PRK05472.2-1"/>
    <property type="match status" value="1"/>
</dbReference>
<evidence type="ECO:0000313" key="9">
    <source>
        <dbReference type="EMBL" id="ACV62142.1"/>
    </source>
</evidence>
<evidence type="ECO:0000256" key="3">
    <source>
        <dbReference type="ARBA" id="ARBA00023015"/>
    </source>
</evidence>
<keyword evidence="5 7" id="KW-0238">DNA-binding</keyword>
<comment type="subcellular location">
    <subcellularLocation>
        <location evidence="7">Cytoplasm</location>
    </subcellularLocation>
</comment>
<dbReference type="NCBIfam" id="NF003995">
    <property type="entry name" value="PRK05472.2-4"/>
    <property type="match status" value="1"/>
</dbReference>
<dbReference type="SMART" id="SM00881">
    <property type="entry name" value="CoA_binding"/>
    <property type="match status" value="1"/>
</dbReference>
<evidence type="ECO:0000256" key="6">
    <source>
        <dbReference type="ARBA" id="ARBA00023163"/>
    </source>
</evidence>
<dbReference type="NCBIfam" id="NF003993">
    <property type="entry name" value="PRK05472.2-2"/>
    <property type="match status" value="1"/>
</dbReference>
<dbReference type="eggNOG" id="COG2344">
    <property type="taxonomic scope" value="Bacteria"/>
</dbReference>
<dbReference type="GO" id="GO:0045892">
    <property type="term" value="P:negative regulation of DNA-templated transcription"/>
    <property type="evidence" value="ECO:0007669"/>
    <property type="project" value="InterPro"/>
</dbReference>
<dbReference type="PANTHER" id="PTHR35786">
    <property type="entry name" value="REDOX-SENSING TRANSCRIPTIONAL REPRESSOR REX"/>
    <property type="match status" value="1"/>
</dbReference>
<dbReference type="InterPro" id="IPR036390">
    <property type="entry name" value="WH_DNA-bd_sf"/>
</dbReference>
<dbReference type="EMBL" id="CP001720">
    <property type="protein sequence ID" value="ACV62142.1"/>
    <property type="molecule type" value="Genomic_DNA"/>
</dbReference>
<comment type="subunit">
    <text evidence="7">Homodimer.</text>
</comment>
<dbReference type="OrthoDB" id="9784760at2"/>
<dbReference type="SUPFAM" id="SSF51735">
    <property type="entry name" value="NAD(P)-binding Rossmann-fold domains"/>
    <property type="match status" value="1"/>
</dbReference>
<protein>
    <recommendedName>
        <fullName evidence="7">Redox-sensing transcriptional repressor Rex</fullName>
    </recommendedName>
</protein>
<dbReference type="SUPFAM" id="SSF46785">
    <property type="entry name" value="Winged helix' DNA-binding domain"/>
    <property type="match status" value="1"/>
</dbReference>
<feature type="binding site" evidence="7">
    <location>
        <begin position="90"/>
        <end position="95"/>
    </location>
    <ligand>
        <name>NAD(+)</name>
        <dbReference type="ChEBI" id="CHEBI:57540"/>
    </ligand>
</feature>
<organism evidence="9 10">
    <name type="scientific">Desulfofarcimen acetoxidans (strain ATCC 49208 / DSM 771 / KCTC 5769 / VKM B-1644 / 5575)</name>
    <name type="common">Desulfotomaculum acetoxidans</name>
    <dbReference type="NCBI Taxonomy" id="485916"/>
    <lineage>
        <taxon>Bacteria</taxon>
        <taxon>Bacillati</taxon>
        <taxon>Bacillota</taxon>
        <taxon>Clostridia</taxon>
        <taxon>Eubacteriales</taxon>
        <taxon>Peptococcaceae</taxon>
        <taxon>Desulfofarcimen</taxon>
    </lineage>
</organism>
<dbReference type="InterPro" id="IPR022876">
    <property type="entry name" value="Tscrpt_rep_Rex"/>
</dbReference>
<evidence type="ECO:0000256" key="4">
    <source>
        <dbReference type="ARBA" id="ARBA00023027"/>
    </source>
</evidence>
<comment type="function">
    <text evidence="7">Modulates transcription in response to changes in cellular NADH/NAD(+) redox state.</text>
</comment>
<gene>
    <name evidence="7" type="primary">rex</name>
    <name evidence="9" type="ordered locus">Dtox_1260</name>
</gene>
<dbReference type="PANTHER" id="PTHR35786:SF1">
    <property type="entry name" value="REDOX-SENSING TRANSCRIPTIONAL REPRESSOR REX 1"/>
    <property type="match status" value="1"/>
</dbReference>
<dbReference type="STRING" id="485916.Dtox_1260"/>
<evidence type="ECO:0000256" key="2">
    <source>
        <dbReference type="ARBA" id="ARBA00022491"/>
    </source>
</evidence>
<dbReference type="NCBIfam" id="NF003989">
    <property type="entry name" value="PRK05472.1-3"/>
    <property type="match status" value="1"/>
</dbReference>
<dbReference type="GO" id="GO:0003700">
    <property type="term" value="F:DNA-binding transcription factor activity"/>
    <property type="evidence" value="ECO:0007669"/>
    <property type="project" value="UniProtKB-UniRule"/>
</dbReference>
<keyword evidence="3 7" id="KW-0805">Transcription regulation</keyword>
<dbReference type="InterPro" id="IPR058236">
    <property type="entry name" value="Rex_actinobacterial-type"/>
</dbReference>
<proteinExistence type="inferred from homology"/>
<evidence type="ECO:0000256" key="7">
    <source>
        <dbReference type="HAMAP-Rule" id="MF_01131"/>
    </source>
</evidence>
<dbReference type="GO" id="GO:0051775">
    <property type="term" value="P:response to redox state"/>
    <property type="evidence" value="ECO:0007669"/>
    <property type="project" value="InterPro"/>
</dbReference>
<comment type="similarity">
    <text evidence="7">Belongs to the transcriptional regulatory Rex family.</text>
</comment>
<evidence type="ECO:0000256" key="1">
    <source>
        <dbReference type="ARBA" id="ARBA00022490"/>
    </source>
</evidence>
<dbReference type="GO" id="GO:0003677">
    <property type="term" value="F:DNA binding"/>
    <property type="evidence" value="ECO:0007669"/>
    <property type="project" value="UniProtKB-UniRule"/>
</dbReference>
<evidence type="ECO:0000259" key="8">
    <source>
        <dbReference type="SMART" id="SM00881"/>
    </source>
</evidence>
<dbReference type="Pfam" id="PF02629">
    <property type="entry name" value="CoA_binding"/>
    <property type="match status" value="1"/>
</dbReference>
<keyword evidence="1 7" id="KW-0963">Cytoplasm</keyword>
<name>C8W5G0_DESAS</name>
<dbReference type="Gene3D" id="1.10.10.10">
    <property type="entry name" value="Winged helix-like DNA-binding domain superfamily/Winged helix DNA-binding domain"/>
    <property type="match status" value="1"/>
</dbReference>
<keyword evidence="10" id="KW-1185">Reference proteome</keyword>
<accession>C8W5G0</accession>
<dbReference type="Proteomes" id="UP000002217">
    <property type="component" value="Chromosome"/>
</dbReference>
<keyword evidence="2 7" id="KW-0678">Repressor</keyword>
<dbReference type="RefSeq" id="WP_015756857.1">
    <property type="nucleotide sequence ID" value="NC_013216.1"/>
</dbReference>
<evidence type="ECO:0000256" key="5">
    <source>
        <dbReference type="ARBA" id="ARBA00023125"/>
    </source>
</evidence>
<dbReference type="NCBIfam" id="NF003996">
    <property type="entry name" value="PRK05472.2-5"/>
    <property type="match status" value="1"/>
</dbReference>
<keyword evidence="4 7" id="KW-0520">NAD</keyword>
<dbReference type="HOGENOM" id="CLU_061534_0_1_9"/>
<feature type="domain" description="CoA-binding" evidence="8">
    <location>
        <begin position="79"/>
        <end position="180"/>
    </location>
</feature>
<dbReference type="AlphaFoldDB" id="C8W5G0"/>
<feature type="DNA-binding region" description="H-T-H motif" evidence="7">
    <location>
        <begin position="16"/>
        <end position="55"/>
    </location>
</feature>
<dbReference type="Gene3D" id="3.40.50.720">
    <property type="entry name" value="NAD(P)-binding Rossmann-like Domain"/>
    <property type="match status" value="1"/>
</dbReference>
<evidence type="ECO:0000313" key="10">
    <source>
        <dbReference type="Proteomes" id="UP000002217"/>
    </source>
</evidence>
<keyword evidence="6 7" id="KW-0804">Transcription</keyword>
<dbReference type="KEGG" id="dae:Dtox_1260"/>
<dbReference type="InterPro" id="IPR036388">
    <property type="entry name" value="WH-like_DNA-bd_sf"/>
</dbReference>
<dbReference type="Pfam" id="PF06971">
    <property type="entry name" value="Put_DNA-bind_N"/>
    <property type="match status" value="1"/>
</dbReference>